<accession>A0A391P3Z0</accession>
<gene>
    <name evidence="1" type="ORF">KGMB01110_27810</name>
</gene>
<reference evidence="2" key="1">
    <citation type="submission" date="2018-09" db="EMBL/GenBank/DDBJ databases">
        <title>Draft Genome Sequence of Mediterraneibacter sp. KCTC 15684.</title>
        <authorList>
            <person name="Kim J.S."/>
            <person name="Han K.I."/>
            <person name="Suh M.K."/>
            <person name="Lee K.C."/>
            <person name="Eom M.K."/>
            <person name="Lee J.H."/>
            <person name="Park S.H."/>
            <person name="Kang S.W."/>
            <person name="Park J.E."/>
            <person name="Oh B.S."/>
            <person name="Yu S.Y."/>
            <person name="Choi S.H."/>
            <person name="Lee D.H."/>
            <person name="Yoon H."/>
            <person name="Kim B."/>
            <person name="Yang S.J."/>
            <person name="Lee J.S."/>
        </authorList>
    </citation>
    <scope>NUCLEOTIDE SEQUENCE [LARGE SCALE GENOMIC DNA]</scope>
    <source>
        <strain evidence="2">KCTC 15684</strain>
    </source>
</reference>
<name>A0A391P3Z0_9FIRM</name>
<protein>
    <submittedName>
        <fullName evidence="1">Uncharacterized protein</fullName>
    </submittedName>
</protein>
<evidence type="ECO:0000313" key="1">
    <source>
        <dbReference type="EMBL" id="GCA68345.1"/>
    </source>
</evidence>
<evidence type="ECO:0000313" key="2">
    <source>
        <dbReference type="Proteomes" id="UP000265643"/>
    </source>
</evidence>
<dbReference type="EMBL" id="BHGK01000001">
    <property type="protein sequence ID" value="GCA68345.1"/>
    <property type="molecule type" value="Genomic_DNA"/>
</dbReference>
<comment type="caution">
    <text evidence="1">The sequence shown here is derived from an EMBL/GenBank/DDBJ whole genome shotgun (WGS) entry which is preliminary data.</text>
</comment>
<dbReference type="RefSeq" id="WP_117602367.1">
    <property type="nucleotide sequence ID" value="NZ_BHGK01000001.1"/>
</dbReference>
<proteinExistence type="predicted"/>
<sequence>MRAKRIGIILISLLLIADISGCENLKKKDALPAAKTEESEVYHGFDDLNQDDPKTAQESVLKENGMVCAGGKIEAGEKNWEKFREATGEKKPVSIRIMQKITDGAPFYRDVIYDGTVYRMVISVDPTRFDYTYKNLLVLEGKRTDESVTSRLVVLTDREDLTFEEVIESEGNSDSEKRSEYQLIFRD</sequence>
<organism evidence="1 2">
    <name type="scientific">Mediterraneibacter butyricigenes</name>
    <dbReference type="NCBI Taxonomy" id="2316025"/>
    <lineage>
        <taxon>Bacteria</taxon>
        <taxon>Bacillati</taxon>
        <taxon>Bacillota</taxon>
        <taxon>Clostridia</taxon>
        <taxon>Lachnospirales</taxon>
        <taxon>Lachnospiraceae</taxon>
        <taxon>Mediterraneibacter</taxon>
    </lineage>
</organism>
<dbReference type="Proteomes" id="UP000265643">
    <property type="component" value="Unassembled WGS sequence"/>
</dbReference>
<dbReference type="AlphaFoldDB" id="A0A391P3Z0"/>
<keyword evidence="2" id="KW-1185">Reference proteome</keyword>